<dbReference type="EMBL" id="BARW01002683">
    <property type="protein sequence ID" value="GAI59396.1"/>
    <property type="molecule type" value="Genomic_DNA"/>
</dbReference>
<dbReference type="AlphaFoldDB" id="X1QX56"/>
<accession>X1QX56</accession>
<name>X1QX56_9ZZZZ</name>
<organism evidence="1">
    <name type="scientific">marine sediment metagenome</name>
    <dbReference type="NCBI Taxonomy" id="412755"/>
    <lineage>
        <taxon>unclassified sequences</taxon>
        <taxon>metagenomes</taxon>
        <taxon>ecological metagenomes</taxon>
    </lineage>
</organism>
<comment type="caution">
    <text evidence="1">The sequence shown here is derived from an EMBL/GenBank/DDBJ whole genome shotgun (WGS) entry which is preliminary data.</text>
</comment>
<protein>
    <submittedName>
        <fullName evidence="1">Uncharacterized protein</fullName>
    </submittedName>
</protein>
<proteinExistence type="predicted"/>
<sequence>MEFPETVLVSLIKRAMQGDERHQYTYSQMATMKPDRSLELAKEAKRQLDDEGVAIIWCPDLTQVPKRG</sequence>
<evidence type="ECO:0000313" key="1">
    <source>
        <dbReference type="EMBL" id="GAI59396.1"/>
    </source>
</evidence>
<reference evidence="1" key="1">
    <citation type="journal article" date="2014" name="Front. Microbiol.">
        <title>High frequency of phylogenetically diverse reductive dehalogenase-homologous genes in deep subseafloor sedimentary metagenomes.</title>
        <authorList>
            <person name="Kawai M."/>
            <person name="Futagami T."/>
            <person name="Toyoda A."/>
            <person name="Takaki Y."/>
            <person name="Nishi S."/>
            <person name="Hori S."/>
            <person name="Arai W."/>
            <person name="Tsubouchi T."/>
            <person name="Morono Y."/>
            <person name="Uchiyama I."/>
            <person name="Ito T."/>
            <person name="Fujiyama A."/>
            <person name="Inagaki F."/>
            <person name="Takami H."/>
        </authorList>
    </citation>
    <scope>NUCLEOTIDE SEQUENCE</scope>
    <source>
        <strain evidence="1">Expedition CK06-06</strain>
    </source>
</reference>
<gene>
    <name evidence="1" type="ORF">S12H4_07319</name>
</gene>